<reference evidence="2" key="1">
    <citation type="journal article" date="2017" name="Genome Biol.">
        <title>Comparative genomics reveals high biological diversity and specific adaptations in the industrially and medically important fungal genus Aspergillus.</title>
        <authorList>
            <person name="de Vries R.P."/>
            <person name="Riley R."/>
            <person name="Wiebenga A."/>
            <person name="Aguilar-Osorio G."/>
            <person name="Amillis S."/>
            <person name="Uchima C.A."/>
            <person name="Anderluh G."/>
            <person name="Asadollahi M."/>
            <person name="Askin M."/>
            <person name="Barry K."/>
            <person name="Battaglia E."/>
            <person name="Bayram O."/>
            <person name="Benocci T."/>
            <person name="Braus-Stromeyer S.A."/>
            <person name="Caldana C."/>
            <person name="Canovas D."/>
            <person name="Cerqueira G.C."/>
            <person name="Chen F."/>
            <person name="Chen W."/>
            <person name="Choi C."/>
            <person name="Clum A."/>
            <person name="Dos Santos R.A."/>
            <person name="Damasio A.R."/>
            <person name="Diallinas G."/>
            <person name="Emri T."/>
            <person name="Fekete E."/>
            <person name="Flipphi M."/>
            <person name="Freyberg S."/>
            <person name="Gallo A."/>
            <person name="Gournas C."/>
            <person name="Habgood R."/>
            <person name="Hainaut M."/>
            <person name="Harispe M.L."/>
            <person name="Henrissat B."/>
            <person name="Hilden K.S."/>
            <person name="Hope R."/>
            <person name="Hossain A."/>
            <person name="Karabika E."/>
            <person name="Karaffa L."/>
            <person name="Karanyi Z."/>
            <person name="Krasevec N."/>
            <person name="Kuo A."/>
            <person name="Kusch H."/>
            <person name="LaButti K."/>
            <person name="Lagendijk E.L."/>
            <person name="Lapidus A."/>
            <person name="Levasseur A."/>
            <person name="Lindquist E."/>
            <person name="Lipzen A."/>
            <person name="Logrieco A.F."/>
            <person name="MacCabe A."/>
            <person name="Maekelae M.R."/>
            <person name="Malavazi I."/>
            <person name="Melin P."/>
            <person name="Meyer V."/>
            <person name="Mielnichuk N."/>
            <person name="Miskei M."/>
            <person name="Molnar A.P."/>
            <person name="Mule G."/>
            <person name="Ngan C.Y."/>
            <person name="Orejas M."/>
            <person name="Orosz E."/>
            <person name="Ouedraogo J.P."/>
            <person name="Overkamp K.M."/>
            <person name="Park H.-S."/>
            <person name="Perrone G."/>
            <person name="Piumi F."/>
            <person name="Punt P.J."/>
            <person name="Ram A.F."/>
            <person name="Ramon A."/>
            <person name="Rauscher S."/>
            <person name="Record E."/>
            <person name="Riano-Pachon D.M."/>
            <person name="Robert V."/>
            <person name="Roehrig J."/>
            <person name="Ruller R."/>
            <person name="Salamov A."/>
            <person name="Salih N.S."/>
            <person name="Samson R.A."/>
            <person name="Sandor E."/>
            <person name="Sanguinetti M."/>
            <person name="Schuetze T."/>
            <person name="Sepcic K."/>
            <person name="Shelest E."/>
            <person name="Sherlock G."/>
            <person name="Sophianopoulou V."/>
            <person name="Squina F.M."/>
            <person name="Sun H."/>
            <person name="Susca A."/>
            <person name="Todd R.B."/>
            <person name="Tsang A."/>
            <person name="Unkles S.E."/>
            <person name="van de Wiele N."/>
            <person name="van Rossen-Uffink D."/>
            <person name="Oliveira J.V."/>
            <person name="Vesth T.C."/>
            <person name="Visser J."/>
            <person name="Yu J.-H."/>
            <person name="Zhou M."/>
            <person name="Andersen M.R."/>
            <person name="Archer D.B."/>
            <person name="Baker S.E."/>
            <person name="Benoit I."/>
            <person name="Brakhage A.A."/>
            <person name="Braus G.H."/>
            <person name="Fischer R."/>
            <person name="Frisvad J.C."/>
            <person name="Goldman G.H."/>
            <person name="Houbraken J."/>
            <person name="Oakley B."/>
            <person name="Pocsi I."/>
            <person name="Scazzocchio C."/>
            <person name="Seiboth B."/>
            <person name="vanKuyk P.A."/>
            <person name="Wortman J."/>
            <person name="Dyer P.S."/>
            <person name="Grigoriev I.V."/>
        </authorList>
    </citation>
    <scope>NUCLEOTIDE SEQUENCE [LARGE SCALE GENOMIC DNA]</scope>
    <source>
        <strain evidence="2">ITEM 5010</strain>
    </source>
</reference>
<accession>A0A1R3RQI9</accession>
<dbReference type="OrthoDB" id="10378777at2759"/>
<evidence type="ECO:0000313" key="1">
    <source>
        <dbReference type="EMBL" id="OOF96757.1"/>
    </source>
</evidence>
<evidence type="ECO:0000313" key="2">
    <source>
        <dbReference type="Proteomes" id="UP000188318"/>
    </source>
</evidence>
<gene>
    <name evidence="1" type="ORF">ASPCADRAFT_206925</name>
</gene>
<name>A0A1R3RQI9_ASPC5</name>
<dbReference type="EMBL" id="KV907498">
    <property type="protein sequence ID" value="OOF96757.1"/>
    <property type="molecule type" value="Genomic_DNA"/>
</dbReference>
<keyword evidence="2" id="KW-1185">Reference proteome</keyword>
<organism evidence="1 2">
    <name type="scientific">Aspergillus carbonarius (strain ITEM 5010)</name>
    <dbReference type="NCBI Taxonomy" id="602072"/>
    <lineage>
        <taxon>Eukaryota</taxon>
        <taxon>Fungi</taxon>
        <taxon>Dikarya</taxon>
        <taxon>Ascomycota</taxon>
        <taxon>Pezizomycotina</taxon>
        <taxon>Eurotiomycetes</taxon>
        <taxon>Eurotiomycetidae</taxon>
        <taxon>Eurotiales</taxon>
        <taxon>Aspergillaceae</taxon>
        <taxon>Aspergillus</taxon>
        <taxon>Aspergillus subgen. Circumdati</taxon>
    </lineage>
</organism>
<proteinExistence type="predicted"/>
<sequence length="65" mass="7273">MNGLHLQHAGYSLLPWRECFASASGSIDSFYLGYETRSREDGPILRALLRSYPQAAAEARNRTVT</sequence>
<dbReference type="AlphaFoldDB" id="A0A1R3RQI9"/>
<dbReference type="Proteomes" id="UP000188318">
    <property type="component" value="Unassembled WGS sequence"/>
</dbReference>
<protein>
    <submittedName>
        <fullName evidence="1">Uncharacterized protein</fullName>
    </submittedName>
</protein>
<dbReference type="VEuPathDB" id="FungiDB:ASPCADRAFT_206925"/>